<sequence length="325" mass="36853">MSTEPTPQSDPHWNLKHLHEHIQYAADLELWTIPFYMSAMYSVINRTSQQFQLIQSVINQEMLHLQSVANIGNAYGYSPKISVPVYAGQTIPHLDFNLDVPNPTQSFQPYTAEIGPLDIAHINAMCLIEYPEWDSSAPVSLKQNVKEYANIGDFYRALRYGAGLFKDRIKGGINQVNYFSAYYRLMPGMTITENGSAGFNQVGMLIDLITDQGEGSNAGQNNDPLIANFQNTADDLLQTIDHFEKFEMIKNNMQLQETYAFKPVSDYTDYDRQLVEILKEHFNKLRNRLDALFVGENPDDFIPTMVSVGAAIQNCWKNGVTPQFS</sequence>
<feature type="domain" description="Iminophenyl-pyruvate dimer synthase" evidence="1">
    <location>
        <begin position="22"/>
        <end position="250"/>
    </location>
</feature>
<dbReference type="Pfam" id="PF12902">
    <property type="entry name" value="Ferritin-like"/>
    <property type="match status" value="1"/>
</dbReference>
<protein>
    <submittedName>
        <fullName evidence="2">Ferritin-like domain-containing protein</fullName>
    </submittedName>
</protein>
<dbReference type="PANTHER" id="PTHR34400:SF4">
    <property type="entry name" value="MEMBRANE PROTEIN"/>
    <property type="match status" value="1"/>
</dbReference>
<dbReference type="InterPro" id="IPR026820">
    <property type="entry name" value="VioB/RebD_dom"/>
</dbReference>
<dbReference type="Gene3D" id="6.10.140.1530">
    <property type="match status" value="1"/>
</dbReference>
<accession>A0ABY7TB95</accession>
<dbReference type="RefSeq" id="WP_273632091.1">
    <property type="nucleotide sequence ID" value="NZ_CP117167.1"/>
</dbReference>
<reference evidence="2 3" key="1">
    <citation type="submission" date="2023-02" db="EMBL/GenBank/DDBJ databases">
        <title>Genome sequence of Mucilaginibacter jinjuensis strain KACC 16571.</title>
        <authorList>
            <person name="Kim S."/>
            <person name="Heo J."/>
            <person name="Kwon S.-W."/>
        </authorList>
    </citation>
    <scope>NUCLEOTIDE SEQUENCE [LARGE SCALE GENOMIC DNA]</scope>
    <source>
        <strain evidence="2 3">KACC 16571</strain>
    </source>
</reference>
<dbReference type="Proteomes" id="UP001216139">
    <property type="component" value="Chromosome"/>
</dbReference>
<evidence type="ECO:0000313" key="2">
    <source>
        <dbReference type="EMBL" id="WCT13784.1"/>
    </source>
</evidence>
<dbReference type="PANTHER" id="PTHR34400">
    <property type="match status" value="1"/>
</dbReference>
<dbReference type="InterPro" id="IPR012347">
    <property type="entry name" value="Ferritin-like"/>
</dbReference>
<keyword evidence="3" id="KW-1185">Reference proteome</keyword>
<dbReference type="Gene3D" id="1.20.1260.10">
    <property type="match status" value="1"/>
</dbReference>
<gene>
    <name evidence="2" type="ORF">PQO05_07530</name>
</gene>
<evidence type="ECO:0000313" key="3">
    <source>
        <dbReference type="Proteomes" id="UP001216139"/>
    </source>
</evidence>
<dbReference type="EMBL" id="CP117167">
    <property type="protein sequence ID" value="WCT13784.1"/>
    <property type="molecule type" value="Genomic_DNA"/>
</dbReference>
<organism evidence="2 3">
    <name type="scientific">Mucilaginibacter jinjuensis</name>
    <dbReference type="NCBI Taxonomy" id="1176721"/>
    <lineage>
        <taxon>Bacteria</taxon>
        <taxon>Pseudomonadati</taxon>
        <taxon>Bacteroidota</taxon>
        <taxon>Sphingobacteriia</taxon>
        <taxon>Sphingobacteriales</taxon>
        <taxon>Sphingobacteriaceae</taxon>
        <taxon>Mucilaginibacter</taxon>
    </lineage>
</organism>
<name>A0ABY7TB95_9SPHI</name>
<proteinExistence type="predicted"/>
<evidence type="ECO:0000259" key="1">
    <source>
        <dbReference type="Pfam" id="PF12902"/>
    </source>
</evidence>